<dbReference type="EMBL" id="JANBPU010000001">
    <property type="protein sequence ID" value="KAJ1922336.1"/>
    <property type="molecule type" value="Genomic_DNA"/>
</dbReference>
<feature type="region of interest" description="Disordered" evidence="1">
    <location>
        <begin position="385"/>
        <end position="408"/>
    </location>
</feature>
<reference evidence="2" key="1">
    <citation type="submission" date="2022-07" db="EMBL/GenBank/DDBJ databases">
        <title>Phylogenomic reconstructions and comparative analyses of Kickxellomycotina fungi.</title>
        <authorList>
            <person name="Reynolds N.K."/>
            <person name="Stajich J.E."/>
            <person name="Barry K."/>
            <person name="Grigoriev I.V."/>
            <person name="Crous P."/>
            <person name="Smith M.E."/>
        </authorList>
    </citation>
    <scope>NUCLEOTIDE SEQUENCE</scope>
    <source>
        <strain evidence="2">NBRC 100468</strain>
    </source>
</reference>
<evidence type="ECO:0000313" key="2">
    <source>
        <dbReference type="EMBL" id="KAJ1922336.1"/>
    </source>
</evidence>
<feature type="compositionally biased region" description="Polar residues" evidence="1">
    <location>
        <begin position="16"/>
        <end position="26"/>
    </location>
</feature>
<feature type="compositionally biased region" description="Polar residues" evidence="1">
    <location>
        <begin position="924"/>
        <end position="934"/>
    </location>
</feature>
<proteinExistence type="predicted"/>
<accession>A0A9W8A6X9</accession>
<feature type="compositionally biased region" description="Basic and acidic residues" evidence="1">
    <location>
        <begin position="206"/>
        <end position="223"/>
    </location>
</feature>
<feature type="compositionally biased region" description="Low complexity" evidence="1">
    <location>
        <begin position="650"/>
        <end position="666"/>
    </location>
</feature>
<feature type="region of interest" description="Disordered" evidence="1">
    <location>
        <begin position="1075"/>
        <end position="1097"/>
    </location>
</feature>
<dbReference type="OrthoDB" id="5597106at2759"/>
<feature type="region of interest" description="Disordered" evidence="1">
    <location>
        <begin position="1016"/>
        <end position="1035"/>
    </location>
</feature>
<comment type="caution">
    <text evidence="2">The sequence shown here is derived from an EMBL/GenBank/DDBJ whole genome shotgun (WGS) entry which is preliminary data.</text>
</comment>
<protein>
    <submittedName>
        <fullName evidence="2">Uncharacterized protein</fullName>
    </submittedName>
</protein>
<dbReference type="Proteomes" id="UP001150538">
    <property type="component" value="Unassembled WGS sequence"/>
</dbReference>
<dbReference type="AlphaFoldDB" id="A0A9W8A6X9"/>
<keyword evidence="3" id="KW-1185">Reference proteome</keyword>
<feature type="compositionally biased region" description="Basic and acidic residues" evidence="1">
    <location>
        <begin position="154"/>
        <end position="176"/>
    </location>
</feature>
<feature type="compositionally biased region" description="Basic and acidic residues" evidence="1">
    <location>
        <begin position="135"/>
        <end position="146"/>
    </location>
</feature>
<sequence>MASSTLAFQPPHSLPTPASTHNSTDNAGGDAAAAAAIEAFEIRLASHTEDQPTLSPNSDLLGAVVVQTNGLCTASKVALSFIGREIVGNHDVGNISDKLKGMKGTRALKKVYFEEEIELWKAKENETKEDEIVDEQQKPEFPKDGEQEAFNTKVDVDGDKPENQDKPKDEDSKEDNINDETDQSAEKRKHSIDAVAENNNDEQATDADKAEYKAEEQIVEEKSAPAAEDPSASRESLESNYSNLAQGTNIFHFATRIPAINYPTRMISLCDSSHQDFRIEYLLEANLIDREGNIIMSCSKECSFQPSVQASKFYKTPYSTTHIISDDDDKPCVVIKASFPQREYISGDKINAELFLESMRQSRQITRVESQLRLRIDCRLQRTSSGDSALGSAVNGGKGSASAPARSSAYNDNPDVLWTRTIDLEEPRELELRPGNDTKLTARPKSHIAGAMSFRNLGHKRSLFSIRNGHRSCRAVIQADLPKAIAAIPSFFLGFTYEIFVIVHLGGLQSSTRVTRHIPIVVATDADTGRDPSIRSGLSYSTVGNERESLITSIASGNRPHSIVENQAGVSGSKSTANASALVLEQVSTSFSNMYPSAVEMMRCKSLDETMKPVLFSSDDPSAFLCHPRLSAILVNQGGGGGNTGSNRQSLISTSNYNNNNSRSSANVSSFIKDQERNSVDFKPLEIPTLPSIRQSEDSVSPVKESFETARSNDENDTKLSGATLKYISAVLAKGRISTLGSRDRVRPSDKVKSAELETVPEADEQQATGSDIAYLSDSETHLLASELPVTSFISDDVPLNSRKSSEYNKENNSRGANIDVVLKNISEKVQMTPKSAARTPKTKKSLSELRPYNPLEDKSIEVKFGFDSDEFNDIFSDSKFFKGFEGKSEDENQDTDSKALSPIPSEDGEEKISETPKAITVKASISSAESPSLENLKPGESNGSKERGRPAMKKAPDSNETMVKRATETETGKDASGASNVGDNQSTNSIDAISFSTNDELEDKLKLDTKWTTDLQSSSSVGNNALTWPSSSRSTPISTAAVSLAKINPSASLVPALKASRSTAVATAVAVATATAKSSPETPASKLQEAGSRTSLSLRSIRLSEIRRRLSRWVVRK</sequence>
<feature type="region of interest" description="Disordered" evidence="1">
    <location>
        <begin position="886"/>
        <end position="998"/>
    </location>
</feature>
<name>A0A9W8A6X9_9FUNG</name>
<evidence type="ECO:0000313" key="3">
    <source>
        <dbReference type="Proteomes" id="UP001150538"/>
    </source>
</evidence>
<feature type="region of interest" description="Disordered" evidence="1">
    <location>
        <begin position="742"/>
        <end position="770"/>
    </location>
</feature>
<feature type="region of interest" description="Disordered" evidence="1">
    <location>
        <begin position="832"/>
        <end position="851"/>
    </location>
</feature>
<organism evidence="2 3">
    <name type="scientific">Mycoemilia scoparia</name>
    <dbReference type="NCBI Taxonomy" id="417184"/>
    <lineage>
        <taxon>Eukaryota</taxon>
        <taxon>Fungi</taxon>
        <taxon>Fungi incertae sedis</taxon>
        <taxon>Zoopagomycota</taxon>
        <taxon>Kickxellomycotina</taxon>
        <taxon>Kickxellomycetes</taxon>
        <taxon>Kickxellales</taxon>
        <taxon>Kickxellaceae</taxon>
        <taxon>Mycoemilia</taxon>
    </lineage>
</organism>
<feature type="region of interest" description="Disordered" evidence="1">
    <location>
        <begin position="127"/>
        <end position="239"/>
    </location>
</feature>
<feature type="compositionally biased region" description="Polar residues" evidence="1">
    <location>
        <begin position="978"/>
        <end position="998"/>
    </location>
</feature>
<gene>
    <name evidence="2" type="ORF">H4219_000198</name>
</gene>
<feature type="region of interest" description="Disordered" evidence="1">
    <location>
        <begin position="1"/>
        <end position="30"/>
    </location>
</feature>
<feature type="compositionally biased region" description="Basic and acidic residues" evidence="1">
    <location>
        <begin position="944"/>
        <end position="974"/>
    </location>
</feature>
<feature type="region of interest" description="Disordered" evidence="1">
    <location>
        <begin position="640"/>
        <end position="666"/>
    </location>
</feature>
<evidence type="ECO:0000256" key="1">
    <source>
        <dbReference type="SAM" id="MobiDB-lite"/>
    </source>
</evidence>
<feature type="compositionally biased region" description="Basic and acidic residues" evidence="1">
    <location>
        <begin position="742"/>
        <end position="756"/>
    </location>
</feature>